<comment type="subcellular location">
    <subcellularLocation>
        <location evidence="1">Cell membrane</location>
        <topology evidence="1">Multi-pass membrane protein</topology>
    </subcellularLocation>
</comment>
<organism evidence="9 10">
    <name type="scientific">Fusarium coffeatum</name>
    <dbReference type="NCBI Taxonomy" id="231269"/>
    <lineage>
        <taxon>Eukaryota</taxon>
        <taxon>Fungi</taxon>
        <taxon>Dikarya</taxon>
        <taxon>Ascomycota</taxon>
        <taxon>Pezizomycotina</taxon>
        <taxon>Sordariomycetes</taxon>
        <taxon>Hypocreomycetidae</taxon>
        <taxon>Hypocreales</taxon>
        <taxon>Nectriaceae</taxon>
        <taxon>Fusarium</taxon>
        <taxon>Fusarium incarnatum-equiseti species complex</taxon>
    </lineage>
</organism>
<dbReference type="SUPFAM" id="SSF63380">
    <property type="entry name" value="Riboflavin synthase domain-like"/>
    <property type="match status" value="1"/>
</dbReference>
<keyword evidence="10" id="KW-1185">Reference proteome</keyword>
<evidence type="ECO:0000256" key="4">
    <source>
        <dbReference type="ARBA" id="ARBA00022475"/>
    </source>
</evidence>
<feature type="compositionally biased region" description="Polar residues" evidence="6">
    <location>
        <begin position="390"/>
        <end position="401"/>
    </location>
</feature>
<sequence length="430" mass="48342">MHAQANCIWKALLGICTVLLPTSALARLLPYELVLLSHNTVALSLGYMVWSHVPADQQLVRATLCVLAGIFLVLTLVRAISIAYNNHFWFQSIVLEQNGCSRYVRIIVNLRRPLRVQPGQYVKIWTPTTISSVLQSHPFTIGNCSSENERELRIVVEVKNGFTRNLKDLAERCMTSNIAIFAGPYGSRVPVGNYETVLLVATGLGFVALSPYLQWLVRAAHNSKIRISPVHLVWQVSSWEQFFAVGDLLVQNIELDDNKEEKNDRTYIRTSIFYEEIGTPPHWAKRKIHTIKKMTKNWNRVDFQERPMPLSDILSNETITERGRDGNKKPTLIAGSVSDDIRDDLIQFATKNSGTIDLMFTDYQPKDQSEPMENGSANLATCDGDKHSTNADISPGKQTPQGEADISPGKQTLQGEADLSSYVGRYQRRI</sequence>
<dbReference type="EMBL" id="QKXC01000018">
    <property type="protein sequence ID" value="RBR26540.1"/>
    <property type="molecule type" value="Genomic_DNA"/>
</dbReference>
<accession>A0A366SCT8</accession>
<comment type="catalytic activity">
    <reaction evidence="5">
        <text>2 a Fe(II)-siderophore + NADP(+) + H(+) = 2 a Fe(III)-siderophore + NADPH</text>
        <dbReference type="Rhea" id="RHEA:28795"/>
        <dbReference type="Rhea" id="RHEA-COMP:11342"/>
        <dbReference type="Rhea" id="RHEA-COMP:11344"/>
        <dbReference type="ChEBI" id="CHEBI:15378"/>
        <dbReference type="ChEBI" id="CHEBI:29033"/>
        <dbReference type="ChEBI" id="CHEBI:29034"/>
        <dbReference type="ChEBI" id="CHEBI:57783"/>
        <dbReference type="ChEBI" id="CHEBI:58349"/>
        <dbReference type="EC" id="1.16.1.9"/>
    </reaction>
</comment>
<reference evidence="9 10" key="1">
    <citation type="submission" date="2018-06" db="EMBL/GenBank/DDBJ databases">
        <title>Fusarium incarnatum-equiseti species complex species 28.</title>
        <authorList>
            <person name="Gardiner D.M."/>
        </authorList>
    </citation>
    <scope>NUCLEOTIDE SEQUENCE [LARGE SCALE GENOMIC DNA]</scope>
    <source>
        <strain evidence="9 10">FIESC_28</strain>
    </source>
</reference>
<dbReference type="AlphaFoldDB" id="A0A366SCT8"/>
<dbReference type="GeneID" id="41990104"/>
<evidence type="ECO:0000313" key="10">
    <source>
        <dbReference type="Proteomes" id="UP000253153"/>
    </source>
</evidence>
<keyword evidence="3" id="KW-0813">Transport</keyword>
<protein>
    <recommendedName>
        <fullName evidence="2">ferric-chelate reductase (NADPH)</fullName>
        <ecNumber evidence="2">1.16.1.9</ecNumber>
    </recommendedName>
</protein>
<dbReference type="Gene3D" id="2.40.30.10">
    <property type="entry name" value="Translation factors"/>
    <property type="match status" value="1"/>
</dbReference>
<dbReference type="GO" id="GO:0006826">
    <property type="term" value="P:iron ion transport"/>
    <property type="evidence" value="ECO:0007669"/>
    <property type="project" value="TreeGrafter"/>
</dbReference>
<dbReference type="InterPro" id="IPR013112">
    <property type="entry name" value="FAD-bd_8"/>
</dbReference>
<dbReference type="SUPFAM" id="SSF52343">
    <property type="entry name" value="Ferredoxin reductase-like, C-terminal NADP-linked domain"/>
    <property type="match status" value="1"/>
</dbReference>
<dbReference type="GO" id="GO:0052851">
    <property type="term" value="F:ferric-chelate reductase (NADPH) activity"/>
    <property type="evidence" value="ECO:0007669"/>
    <property type="project" value="UniProtKB-EC"/>
</dbReference>
<dbReference type="GO" id="GO:0006879">
    <property type="term" value="P:intracellular iron ion homeostasis"/>
    <property type="evidence" value="ECO:0007669"/>
    <property type="project" value="TreeGrafter"/>
</dbReference>
<dbReference type="PANTHER" id="PTHR32361:SF26">
    <property type="entry name" value="FAD-BINDING 8 DOMAIN-CONTAINING PROTEIN-RELATED"/>
    <property type="match status" value="1"/>
</dbReference>
<dbReference type="EC" id="1.16.1.9" evidence="2"/>
<evidence type="ECO:0000256" key="5">
    <source>
        <dbReference type="ARBA" id="ARBA00048483"/>
    </source>
</evidence>
<dbReference type="GO" id="GO:0015677">
    <property type="term" value="P:copper ion import"/>
    <property type="evidence" value="ECO:0007669"/>
    <property type="project" value="TreeGrafter"/>
</dbReference>
<dbReference type="Pfam" id="PF08022">
    <property type="entry name" value="FAD_binding_8"/>
    <property type="match status" value="1"/>
</dbReference>
<feature type="region of interest" description="Disordered" evidence="6">
    <location>
        <begin position="365"/>
        <end position="430"/>
    </location>
</feature>
<feature type="transmembrane region" description="Helical" evidence="7">
    <location>
        <begin position="197"/>
        <end position="217"/>
    </location>
</feature>
<evidence type="ECO:0000256" key="6">
    <source>
        <dbReference type="SAM" id="MobiDB-lite"/>
    </source>
</evidence>
<dbReference type="Proteomes" id="UP000253153">
    <property type="component" value="Unassembled WGS sequence"/>
</dbReference>
<evidence type="ECO:0000313" key="9">
    <source>
        <dbReference type="EMBL" id="RBR26540.1"/>
    </source>
</evidence>
<evidence type="ECO:0000256" key="3">
    <source>
        <dbReference type="ARBA" id="ARBA00022448"/>
    </source>
</evidence>
<keyword evidence="7" id="KW-0472">Membrane</keyword>
<feature type="domain" description="FAD-binding FR-type" evidence="8">
    <location>
        <begin position="69"/>
        <end position="191"/>
    </location>
</feature>
<dbReference type="RefSeq" id="XP_031021131.1">
    <property type="nucleotide sequence ID" value="XM_031154808.1"/>
</dbReference>
<dbReference type="OrthoDB" id="4494341at2759"/>
<feature type="transmembrane region" description="Helical" evidence="7">
    <location>
        <begin position="36"/>
        <end position="55"/>
    </location>
</feature>
<evidence type="ECO:0000256" key="2">
    <source>
        <dbReference type="ARBA" id="ARBA00012668"/>
    </source>
</evidence>
<proteinExistence type="predicted"/>
<dbReference type="InterPro" id="IPR039261">
    <property type="entry name" value="FNR_nucleotide-bd"/>
</dbReference>
<keyword evidence="7" id="KW-1133">Transmembrane helix</keyword>
<dbReference type="InterPro" id="IPR017927">
    <property type="entry name" value="FAD-bd_FR_type"/>
</dbReference>
<dbReference type="PROSITE" id="PS51384">
    <property type="entry name" value="FAD_FR"/>
    <property type="match status" value="1"/>
</dbReference>
<comment type="caution">
    <text evidence="9">The sequence shown here is derived from an EMBL/GenBank/DDBJ whole genome shotgun (WGS) entry which is preliminary data.</text>
</comment>
<evidence type="ECO:0000256" key="1">
    <source>
        <dbReference type="ARBA" id="ARBA00004651"/>
    </source>
</evidence>
<dbReference type="InterPro" id="IPR017938">
    <property type="entry name" value="Riboflavin_synthase-like_b-brl"/>
</dbReference>
<feature type="transmembrane region" description="Helical" evidence="7">
    <location>
        <begin position="62"/>
        <end position="84"/>
    </location>
</feature>
<dbReference type="GO" id="GO:0005886">
    <property type="term" value="C:plasma membrane"/>
    <property type="evidence" value="ECO:0007669"/>
    <property type="project" value="UniProtKB-SubCell"/>
</dbReference>
<gene>
    <name evidence="9" type="ORF">FIESC28_00657</name>
</gene>
<evidence type="ECO:0000259" key="8">
    <source>
        <dbReference type="PROSITE" id="PS51384"/>
    </source>
</evidence>
<keyword evidence="7" id="KW-0812">Transmembrane</keyword>
<name>A0A366SCT8_9HYPO</name>
<dbReference type="InterPro" id="IPR051410">
    <property type="entry name" value="Ferric/Cupric_Reductase"/>
</dbReference>
<dbReference type="PANTHER" id="PTHR32361">
    <property type="entry name" value="FERRIC/CUPRIC REDUCTASE TRANSMEMBRANE COMPONENT"/>
    <property type="match status" value="1"/>
</dbReference>
<evidence type="ECO:0000256" key="7">
    <source>
        <dbReference type="SAM" id="Phobius"/>
    </source>
</evidence>
<dbReference type="CDD" id="cd06186">
    <property type="entry name" value="NOX_Duox_like_FAD_NADP"/>
    <property type="match status" value="1"/>
</dbReference>
<keyword evidence="4" id="KW-1003">Cell membrane</keyword>
<dbReference type="Gene3D" id="3.40.50.80">
    <property type="entry name" value="Nucleotide-binding domain of ferredoxin-NADP reductase (FNR) module"/>
    <property type="match status" value="1"/>
</dbReference>